<sequence>MSDPIETKLAEMGLSLPESSPSRANFLPFKRTGNLLFLAGQICEWEGVPKVFGPVEPGYDLAQAKKAAEMCALNLLFNMREAAGSLSNVASIVRLGGFVSAPPGFGEGPMIVDGASELFIALYGDAGRHARTAVCVSSLPANALVEVDAVVELRE</sequence>
<dbReference type="SUPFAM" id="SSF55298">
    <property type="entry name" value="YjgF-like"/>
    <property type="match status" value="1"/>
</dbReference>
<dbReference type="Pfam" id="PF14588">
    <property type="entry name" value="YjgF_endoribonc"/>
    <property type="match status" value="1"/>
</dbReference>
<dbReference type="EMBL" id="FWXR01000002">
    <property type="protein sequence ID" value="SMC40727.1"/>
    <property type="molecule type" value="Genomic_DNA"/>
</dbReference>
<proteinExistence type="predicted"/>
<dbReference type="OrthoDB" id="9806350at2"/>
<dbReference type="InterPro" id="IPR013813">
    <property type="entry name" value="Endoribo_LPSP/chorism_mut-like"/>
</dbReference>
<dbReference type="CDD" id="cd02199">
    <property type="entry name" value="YjgF_YER057c_UK114_like_1"/>
    <property type="match status" value="1"/>
</dbReference>
<dbReference type="InterPro" id="IPR035959">
    <property type="entry name" value="RutC-like_sf"/>
</dbReference>
<gene>
    <name evidence="2" type="ORF">SAMN06297251_10251</name>
</gene>
<dbReference type="RefSeq" id="WP_084408522.1">
    <property type="nucleotide sequence ID" value="NZ_FWXR01000002.1"/>
</dbReference>
<dbReference type="Gene3D" id="3.30.1330.40">
    <property type="entry name" value="RutC-like"/>
    <property type="match status" value="1"/>
</dbReference>
<reference evidence="2 3" key="1">
    <citation type="submission" date="2017-04" db="EMBL/GenBank/DDBJ databases">
        <authorList>
            <person name="Afonso C.L."/>
            <person name="Miller P.J."/>
            <person name="Scott M.A."/>
            <person name="Spackman E."/>
            <person name="Goraichik I."/>
            <person name="Dimitrov K.M."/>
            <person name="Suarez D.L."/>
            <person name="Swayne D.E."/>
        </authorList>
    </citation>
    <scope>NUCLEOTIDE SEQUENCE [LARGE SCALE GENOMIC DNA]</scope>
    <source>
        <strain evidence="2 3">CGMCC 1.10972</strain>
    </source>
</reference>
<organism evidence="2 3">
    <name type="scientific">Fulvimarina manganoxydans</name>
    <dbReference type="NCBI Taxonomy" id="937218"/>
    <lineage>
        <taxon>Bacteria</taxon>
        <taxon>Pseudomonadati</taxon>
        <taxon>Pseudomonadota</taxon>
        <taxon>Alphaproteobacteria</taxon>
        <taxon>Hyphomicrobiales</taxon>
        <taxon>Aurantimonadaceae</taxon>
        <taxon>Fulvimarina</taxon>
    </lineage>
</organism>
<protein>
    <submittedName>
        <fullName evidence="2">Enamine deaminase RidA, house cleaning of reactive enamine intermediates, YjgF/YER057c/UK114 family</fullName>
    </submittedName>
</protein>
<accession>A0A1W1YX00</accession>
<dbReference type="STRING" id="937218.SAMN06297251_10251"/>
<keyword evidence="3" id="KW-1185">Reference proteome</keyword>
<dbReference type="PANTHER" id="PTHR43760">
    <property type="entry name" value="ENDORIBONUCLEASE-RELATED"/>
    <property type="match status" value="1"/>
</dbReference>
<dbReference type="Proteomes" id="UP000192656">
    <property type="component" value="Unassembled WGS sequence"/>
</dbReference>
<evidence type="ECO:0000313" key="2">
    <source>
        <dbReference type="EMBL" id="SMC40727.1"/>
    </source>
</evidence>
<dbReference type="AlphaFoldDB" id="A0A1W1YX00"/>
<evidence type="ECO:0000259" key="1">
    <source>
        <dbReference type="Pfam" id="PF14588"/>
    </source>
</evidence>
<evidence type="ECO:0000313" key="3">
    <source>
        <dbReference type="Proteomes" id="UP000192656"/>
    </source>
</evidence>
<name>A0A1W1YX00_9HYPH</name>
<dbReference type="PANTHER" id="PTHR43760:SF1">
    <property type="entry name" value="ENDORIBONUCLEASE L-PSP_CHORISMATE MUTASE-LIKE DOMAIN-CONTAINING PROTEIN"/>
    <property type="match status" value="1"/>
</dbReference>
<feature type="domain" description="Endoribonuclease L-PSP/chorismate mutase-like" evidence="1">
    <location>
        <begin position="6"/>
        <end position="152"/>
    </location>
</feature>